<dbReference type="EMBL" id="MSPP01000003">
    <property type="protein sequence ID" value="OUD09248.1"/>
    <property type="molecule type" value="Genomic_DNA"/>
</dbReference>
<gene>
    <name evidence="7" type="ORF">BVC71_11165</name>
</gene>
<dbReference type="SUPFAM" id="SSF103473">
    <property type="entry name" value="MFS general substrate transporter"/>
    <property type="match status" value="1"/>
</dbReference>
<protein>
    <recommendedName>
        <fullName evidence="6">Major facilitator superfamily (MFS) profile domain-containing protein</fullName>
    </recommendedName>
</protein>
<keyword evidence="4 5" id="KW-0472">Membrane</keyword>
<dbReference type="PROSITE" id="PS50850">
    <property type="entry name" value="MFS"/>
    <property type="match status" value="1"/>
</dbReference>
<keyword evidence="8" id="KW-1185">Reference proteome</keyword>
<dbReference type="AlphaFoldDB" id="A0A251WYP6"/>
<dbReference type="InterPro" id="IPR036259">
    <property type="entry name" value="MFS_trans_sf"/>
</dbReference>
<evidence type="ECO:0000259" key="6">
    <source>
        <dbReference type="PROSITE" id="PS50850"/>
    </source>
</evidence>
<dbReference type="PANTHER" id="PTHR23514:SF13">
    <property type="entry name" value="INNER MEMBRANE PROTEIN YBJJ"/>
    <property type="match status" value="1"/>
</dbReference>
<keyword evidence="2 5" id="KW-0812">Transmembrane</keyword>
<feature type="domain" description="Major facilitator superfamily (MFS) profile" evidence="6">
    <location>
        <begin position="1"/>
        <end position="377"/>
    </location>
</feature>
<dbReference type="InterPro" id="IPR051788">
    <property type="entry name" value="MFS_Transporter"/>
</dbReference>
<feature type="transmembrane region" description="Helical" evidence="5">
    <location>
        <begin position="355"/>
        <end position="373"/>
    </location>
</feature>
<feature type="transmembrane region" description="Helical" evidence="5">
    <location>
        <begin position="92"/>
        <end position="112"/>
    </location>
</feature>
<feature type="transmembrane region" description="Helical" evidence="5">
    <location>
        <begin position="66"/>
        <end position="86"/>
    </location>
</feature>
<evidence type="ECO:0000256" key="1">
    <source>
        <dbReference type="ARBA" id="ARBA00004141"/>
    </source>
</evidence>
<name>A0A251WYP6_9RHOB</name>
<evidence type="ECO:0000256" key="3">
    <source>
        <dbReference type="ARBA" id="ARBA00022989"/>
    </source>
</evidence>
<organism evidence="7 8">
    <name type="scientific">Marivivens niveibacter</name>
    <dbReference type="NCBI Taxonomy" id="1930667"/>
    <lineage>
        <taxon>Bacteria</taxon>
        <taxon>Pseudomonadati</taxon>
        <taxon>Pseudomonadota</taxon>
        <taxon>Alphaproteobacteria</taxon>
        <taxon>Rhodobacterales</taxon>
        <taxon>Paracoccaceae</taxon>
        <taxon>Marivivens group</taxon>
        <taxon>Marivivens</taxon>
    </lineage>
</organism>
<feature type="transmembrane region" description="Helical" evidence="5">
    <location>
        <begin position="132"/>
        <end position="151"/>
    </location>
</feature>
<evidence type="ECO:0000256" key="4">
    <source>
        <dbReference type="ARBA" id="ARBA00023136"/>
    </source>
</evidence>
<feature type="transmembrane region" description="Helical" evidence="5">
    <location>
        <begin position="231"/>
        <end position="250"/>
    </location>
</feature>
<comment type="subcellular location">
    <subcellularLocation>
        <location evidence="1">Membrane</location>
        <topology evidence="1">Multi-pass membrane protein</topology>
    </subcellularLocation>
</comment>
<feature type="transmembrane region" description="Helical" evidence="5">
    <location>
        <begin position="262"/>
        <end position="282"/>
    </location>
</feature>
<dbReference type="CDD" id="cd17393">
    <property type="entry name" value="MFS_MosC_like"/>
    <property type="match status" value="1"/>
</dbReference>
<proteinExistence type="predicted"/>
<dbReference type="InterPro" id="IPR011701">
    <property type="entry name" value="MFS"/>
</dbReference>
<feature type="transmembrane region" description="Helical" evidence="5">
    <location>
        <begin position="40"/>
        <end position="59"/>
    </location>
</feature>
<dbReference type="RefSeq" id="WP_086451722.1">
    <property type="nucleotide sequence ID" value="NZ_MSPP01000003.1"/>
</dbReference>
<accession>A0A251WYP6</accession>
<feature type="transmembrane region" description="Helical" evidence="5">
    <location>
        <begin position="322"/>
        <end position="343"/>
    </location>
</feature>
<dbReference type="GO" id="GO:0016020">
    <property type="term" value="C:membrane"/>
    <property type="evidence" value="ECO:0007669"/>
    <property type="project" value="UniProtKB-SubCell"/>
</dbReference>
<feature type="transmembrane region" description="Helical" evidence="5">
    <location>
        <begin position="157"/>
        <end position="178"/>
    </location>
</feature>
<comment type="caution">
    <text evidence="7">The sequence shown here is derived from an EMBL/GenBank/DDBJ whole genome shotgun (WGS) entry which is preliminary data.</text>
</comment>
<evidence type="ECO:0000313" key="7">
    <source>
        <dbReference type="EMBL" id="OUD09248.1"/>
    </source>
</evidence>
<dbReference type="OrthoDB" id="9810941at2"/>
<feature type="transmembrane region" description="Helical" evidence="5">
    <location>
        <begin position="288"/>
        <end position="310"/>
    </location>
</feature>
<evidence type="ECO:0000256" key="5">
    <source>
        <dbReference type="SAM" id="Phobius"/>
    </source>
</evidence>
<dbReference type="Gene3D" id="1.20.1250.20">
    <property type="entry name" value="MFS general substrate transporter like domains"/>
    <property type="match status" value="2"/>
</dbReference>
<evidence type="ECO:0000313" key="8">
    <source>
        <dbReference type="Proteomes" id="UP000194664"/>
    </source>
</evidence>
<dbReference type="InterPro" id="IPR020846">
    <property type="entry name" value="MFS_dom"/>
</dbReference>
<evidence type="ECO:0000256" key="2">
    <source>
        <dbReference type="ARBA" id="ARBA00022692"/>
    </source>
</evidence>
<dbReference type="Pfam" id="PF07690">
    <property type="entry name" value="MFS_1"/>
    <property type="match status" value="1"/>
</dbReference>
<dbReference type="GO" id="GO:0022857">
    <property type="term" value="F:transmembrane transporter activity"/>
    <property type="evidence" value="ECO:0007669"/>
    <property type="project" value="InterPro"/>
</dbReference>
<keyword evidence="3 5" id="KW-1133">Transmembrane helix</keyword>
<feature type="transmembrane region" description="Helical" evidence="5">
    <location>
        <begin position="199"/>
        <end position="219"/>
    </location>
</feature>
<dbReference type="Proteomes" id="UP000194664">
    <property type="component" value="Unassembled WGS sequence"/>
</dbReference>
<reference evidence="7 8" key="1">
    <citation type="submission" date="2016-12" db="EMBL/GenBank/DDBJ databases">
        <title>The draft genome sequence of HSLHS2.</title>
        <authorList>
            <person name="Hu D."/>
            <person name="Wang L."/>
            <person name="Shao Z."/>
        </authorList>
    </citation>
    <scope>NUCLEOTIDE SEQUENCE [LARGE SCALE GENOMIC DNA]</scope>
    <source>
        <strain evidence="7">MCCC 1A06712</strain>
    </source>
</reference>
<dbReference type="PANTHER" id="PTHR23514">
    <property type="entry name" value="BYPASS OF STOP CODON PROTEIN 6"/>
    <property type="match status" value="1"/>
</dbReference>
<sequence>MLLRAWGAIMAMFFFSGGVFGIWAARIPSFVDKFDLSPGQLGILLLLIAGGAIIAFPVAGRWVDRWGARTASLILMCGVIIVAALLPLMPNVWLLGATLLVLGASFGAKDVAMNAWGAEVEKRMERAVMSGFHASFSLGGALGALSGYWALQMEMGIAMHFWLALAVMVIICGPLVYIPWDSKKSAPQGKAQLFAIPKGALLFVGIVGFSSALGEGAMIDWSALIMHDLKGADAATAALAVTAFSVAMVVTRLSGSVIIKMVGPVGTVRLSAVMAFCGGLTVLFAPDIVISLVGFCLFGLGYAMIVPLAFSRAANDPEVSAGVGIASVATLTYGGMLMGPPIIGAVAELTSLAGGVWLLIALSLVTFSFAGALKPQS</sequence>